<sequence length="275" mass="31135">MKMRVTNQVKDFLAEDRDRNGLPAHARASCSAGPTDVRDGRAGIASMAIRRGKGANAMPEHQDNIAVDEATLYEQLLDGVAKGVYGSGTRLRIHEIAKRHGTSINPVREALRRMEGEGLVRFEKNRGATITRLDRAAVENMYELITLIEPHLIAGFAESCTAEDVAEVERIQARLREVPRIDKPRFSALDMELHLAIVTKHYNDRAVRIWLTQRHLLNILTRRNGLTRTRHQDIIREHDELIEAFRAHDAARATEVITRHIDGAGRALRFYLDMD</sequence>
<dbReference type="InterPro" id="IPR008920">
    <property type="entry name" value="TF_FadR/GntR_C"/>
</dbReference>
<evidence type="ECO:0000259" key="5">
    <source>
        <dbReference type="PROSITE" id="PS50949"/>
    </source>
</evidence>
<dbReference type="PANTHER" id="PTHR43537">
    <property type="entry name" value="TRANSCRIPTIONAL REGULATOR, GNTR FAMILY"/>
    <property type="match status" value="1"/>
</dbReference>
<dbReference type="SUPFAM" id="SSF48008">
    <property type="entry name" value="GntR ligand-binding domain-like"/>
    <property type="match status" value="1"/>
</dbReference>
<evidence type="ECO:0000256" key="3">
    <source>
        <dbReference type="ARBA" id="ARBA00023163"/>
    </source>
</evidence>
<proteinExistence type="predicted"/>
<dbReference type="Gene3D" id="1.20.120.530">
    <property type="entry name" value="GntR ligand-binding domain-like"/>
    <property type="match status" value="1"/>
</dbReference>
<accession>A0A6L5YXR7</accession>
<keyword evidence="1" id="KW-0805">Transcription regulation</keyword>
<evidence type="ECO:0000313" key="6">
    <source>
        <dbReference type="EMBL" id="MSU88474.1"/>
    </source>
</evidence>
<dbReference type="PANTHER" id="PTHR43537:SF41">
    <property type="entry name" value="TRANSCRIPTIONAL REGULATORY PROTEIN"/>
    <property type="match status" value="1"/>
</dbReference>
<keyword evidence="7" id="KW-1185">Reference proteome</keyword>
<dbReference type="Pfam" id="PF00392">
    <property type="entry name" value="GntR"/>
    <property type="match status" value="1"/>
</dbReference>
<feature type="region of interest" description="Disordered" evidence="4">
    <location>
        <begin position="16"/>
        <end position="37"/>
    </location>
</feature>
<dbReference type="InterPro" id="IPR036388">
    <property type="entry name" value="WH-like_DNA-bd_sf"/>
</dbReference>
<dbReference type="Proteomes" id="UP000474957">
    <property type="component" value="Unassembled WGS sequence"/>
</dbReference>
<comment type="caution">
    <text evidence="6">The sequence shown here is derived from an EMBL/GenBank/DDBJ whole genome shotgun (WGS) entry which is preliminary data.</text>
</comment>
<dbReference type="InterPro" id="IPR000524">
    <property type="entry name" value="Tscrpt_reg_HTH_GntR"/>
</dbReference>
<dbReference type="AlphaFoldDB" id="A0A6L5YXR7"/>
<dbReference type="GO" id="GO:0003677">
    <property type="term" value="F:DNA binding"/>
    <property type="evidence" value="ECO:0007669"/>
    <property type="project" value="UniProtKB-KW"/>
</dbReference>
<reference evidence="6 7" key="1">
    <citation type="submission" date="2019-10" db="EMBL/GenBank/DDBJ databases">
        <title>Cognatihalovulum marinum gen. nov. sp. nov., a new member of the family Rhodobacteraceae isolated from deep seawater of the Northwest Indian Ocean.</title>
        <authorList>
            <person name="Ruan C."/>
            <person name="Wang J."/>
            <person name="Zheng X."/>
            <person name="Song L."/>
            <person name="Zhu Y."/>
            <person name="Huang Y."/>
            <person name="Lu Z."/>
            <person name="Du W."/>
            <person name="Huang L."/>
            <person name="Dai X."/>
        </authorList>
    </citation>
    <scope>NUCLEOTIDE SEQUENCE [LARGE SCALE GENOMIC DNA]</scope>
    <source>
        <strain evidence="6 7">2CG4</strain>
    </source>
</reference>
<dbReference type="Pfam" id="PF07729">
    <property type="entry name" value="FCD"/>
    <property type="match status" value="1"/>
</dbReference>
<keyword evidence="3" id="KW-0804">Transcription</keyword>
<evidence type="ECO:0000256" key="4">
    <source>
        <dbReference type="SAM" id="MobiDB-lite"/>
    </source>
</evidence>
<dbReference type="EMBL" id="WIND01000001">
    <property type="protein sequence ID" value="MSU88474.1"/>
    <property type="molecule type" value="Genomic_DNA"/>
</dbReference>
<evidence type="ECO:0000256" key="2">
    <source>
        <dbReference type="ARBA" id="ARBA00023125"/>
    </source>
</evidence>
<dbReference type="InterPro" id="IPR036390">
    <property type="entry name" value="WH_DNA-bd_sf"/>
</dbReference>
<dbReference type="SUPFAM" id="SSF46785">
    <property type="entry name" value="Winged helix' DNA-binding domain"/>
    <property type="match status" value="1"/>
</dbReference>
<dbReference type="InterPro" id="IPR011711">
    <property type="entry name" value="GntR_C"/>
</dbReference>
<gene>
    <name evidence="6" type="ORF">GE300_02435</name>
</gene>
<keyword evidence="2" id="KW-0238">DNA-binding</keyword>
<evidence type="ECO:0000313" key="7">
    <source>
        <dbReference type="Proteomes" id="UP000474957"/>
    </source>
</evidence>
<dbReference type="PROSITE" id="PS50949">
    <property type="entry name" value="HTH_GNTR"/>
    <property type="match status" value="1"/>
</dbReference>
<dbReference type="GO" id="GO:0003700">
    <property type="term" value="F:DNA-binding transcription factor activity"/>
    <property type="evidence" value="ECO:0007669"/>
    <property type="project" value="InterPro"/>
</dbReference>
<dbReference type="Gene3D" id="1.10.10.10">
    <property type="entry name" value="Winged helix-like DNA-binding domain superfamily/Winged helix DNA-binding domain"/>
    <property type="match status" value="1"/>
</dbReference>
<organism evidence="6 7">
    <name type="scientific">Halovulum marinum</name>
    <dbReference type="NCBI Taxonomy" id="2662447"/>
    <lineage>
        <taxon>Bacteria</taxon>
        <taxon>Pseudomonadati</taxon>
        <taxon>Pseudomonadota</taxon>
        <taxon>Alphaproteobacteria</taxon>
        <taxon>Rhodobacterales</taxon>
        <taxon>Paracoccaceae</taxon>
        <taxon>Halovulum</taxon>
    </lineage>
</organism>
<dbReference type="SMART" id="SM00345">
    <property type="entry name" value="HTH_GNTR"/>
    <property type="match status" value="1"/>
</dbReference>
<evidence type="ECO:0000256" key="1">
    <source>
        <dbReference type="ARBA" id="ARBA00023015"/>
    </source>
</evidence>
<name>A0A6L5YXR7_9RHOB</name>
<protein>
    <submittedName>
        <fullName evidence="6">FCD domain-containing protein</fullName>
    </submittedName>
</protein>
<dbReference type="SMART" id="SM00895">
    <property type="entry name" value="FCD"/>
    <property type="match status" value="1"/>
</dbReference>
<feature type="domain" description="HTH gntR-type" evidence="5">
    <location>
        <begin position="66"/>
        <end position="133"/>
    </location>
</feature>